<dbReference type="InterPro" id="IPR011043">
    <property type="entry name" value="Gal_Oxase/kelch_b-propeller"/>
</dbReference>
<dbReference type="EMBL" id="CM026425">
    <property type="protein sequence ID" value="KAG0576197.1"/>
    <property type="molecule type" value="Genomic_DNA"/>
</dbReference>
<proteinExistence type="predicted"/>
<dbReference type="SUPFAM" id="SSF81383">
    <property type="entry name" value="F-box domain"/>
    <property type="match status" value="1"/>
</dbReference>
<dbReference type="AlphaFoldDB" id="A0A8T0HZJ4"/>
<organism evidence="2 3">
    <name type="scientific">Ceratodon purpureus</name>
    <name type="common">Fire moss</name>
    <name type="synonym">Dicranum purpureum</name>
    <dbReference type="NCBI Taxonomy" id="3225"/>
    <lineage>
        <taxon>Eukaryota</taxon>
        <taxon>Viridiplantae</taxon>
        <taxon>Streptophyta</taxon>
        <taxon>Embryophyta</taxon>
        <taxon>Bryophyta</taxon>
        <taxon>Bryophytina</taxon>
        <taxon>Bryopsida</taxon>
        <taxon>Dicranidae</taxon>
        <taxon>Pseudoditrichales</taxon>
        <taxon>Ditrichaceae</taxon>
        <taxon>Ceratodon</taxon>
    </lineage>
</organism>
<evidence type="ECO:0000259" key="1">
    <source>
        <dbReference type="SMART" id="SM00256"/>
    </source>
</evidence>
<dbReference type="PANTHER" id="PTHR31672">
    <property type="entry name" value="BNACNNG10540D PROTEIN"/>
    <property type="match status" value="1"/>
</dbReference>
<dbReference type="SUPFAM" id="SSF50965">
    <property type="entry name" value="Galactose oxidase, central domain"/>
    <property type="match status" value="1"/>
</dbReference>
<dbReference type="PANTHER" id="PTHR31672:SF2">
    <property type="entry name" value="F-BOX DOMAIN-CONTAINING PROTEIN"/>
    <property type="match status" value="1"/>
</dbReference>
<feature type="domain" description="F-box" evidence="1">
    <location>
        <begin position="152"/>
        <end position="192"/>
    </location>
</feature>
<dbReference type="InterPro" id="IPR001810">
    <property type="entry name" value="F-box_dom"/>
</dbReference>
<dbReference type="InterPro" id="IPR036047">
    <property type="entry name" value="F-box-like_dom_sf"/>
</dbReference>
<keyword evidence="3" id="KW-1185">Reference proteome</keyword>
<dbReference type="InterPro" id="IPR050796">
    <property type="entry name" value="SCF_F-box_component"/>
</dbReference>
<protein>
    <recommendedName>
        <fullName evidence="1">F-box domain-containing protein</fullName>
    </recommendedName>
</protein>
<name>A0A8T0HZJ4_CERPU</name>
<evidence type="ECO:0000313" key="2">
    <source>
        <dbReference type="EMBL" id="KAG0576197.1"/>
    </source>
</evidence>
<sequence length="520" mass="59376">MEEDAFGNGQTEVHAQEAAHPALRKFADVLRTFEDCSKELEGIKELLIGEDLAFARSAWREELHLVAVHAREKLTQLTQEVQGNLSLLSFGEMLSPSEGTAESDGKTICSSIVENDANLDESSRRESHFQRWCPHACEAHNEMMDPALWRKLPEYLVELIFARLPLNKVVQLQSLSKYWRYAVKMSKPFHRSCSEFSAQRFALVTSNQCRDCKIHFCDVKEKKWLLKTMDAVSYGFWASPVIAAGGLLCIVDLHQLSYGALSISMCNPLTNKSRVLPPLTHYNRWFPKMMQLLVDDSTCHYKLIVVGSSHRSPDTLMMEVYDSQTELWKSSDENPAPGKTYRDSTTSVCGYDFSYDGQYEGIVRYDTKERSLYRLVFPSHPNMVQPPSKNEIGMYGGDVFAVVSTLRNKELLYKLWTDPHTGNVEWVPQYGSSSSFASVNNLVSFPRTYYKRVFVAGSLVLVAADNRERADLNHHQILMLKDFSGDNQWIQLPKLGYGEKCDMWELNHAIMMELRWDATP</sequence>
<evidence type="ECO:0000313" key="3">
    <source>
        <dbReference type="Proteomes" id="UP000822688"/>
    </source>
</evidence>
<reference evidence="2" key="1">
    <citation type="submission" date="2020-06" db="EMBL/GenBank/DDBJ databases">
        <title>WGS assembly of Ceratodon purpureus strain R40.</title>
        <authorList>
            <person name="Carey S.B."/>
            <person name="Jenkins J."/>
            <person name="Shu S."/>
            <person name="Lovell J.T."/>
            <person name="Sreedasyam A."/>
            <person name="Maumus F."/>
            <person name="Tiley G.P."/>
            <person name="Fernandez-Pozo N."/>
            <person name="Barry K."/>
            <person name="Chen C."/>
            <person name="Wang M."/>
            <person name="Lipzen A."/>
            <person name="Daum C."/>
            <person name="Saski C.A."/>
            <person name="Payton A.C."/>
            <person name="Mcbreen J.C."/>
            <person name="Conrad R.E."/>
            <person name="Kollar L.M."/>
            <person name="Olsson S."/>
            <person name="Huttunen S."/>
            <person name="Landis J.B."/>
            <person name="Wickett N.J."/>
            <person name="Johnson M.G."/>
            <person name="Rensing S.A."/>
            <person name="Grimwood J."/>
            <person name="Schmutz J."/>
            <person name="Mcdaniel S.F."/>
        </authorList>
    </citation>
    <scope>NUCLEOTIDE SEQUENCE</scope>
    <source>
        <strain evidence="2">R40</strain>
    </source>
</reference>
<comment type="caution">
    <text evidence="2">The sequence shown here is derived from an EMBL/GenBank/DDBJ whole genome shotgun (WGS) entry which is preliminary data.</text>
</comment>
<dbReference type="SMART" id="SM00256">
    <property type="entry name" value="FBOX"/>
    <property type="match status" value="1"/>
</dbReference>
<dbReference type="Proteomes" id="UP000822688">
    <property type="component" value="Chromosome 5"/>
</dbReference>
<gene>
    <name evidence="2" type="ORF">KC19_5G062500</name>
</gene>
<accession>A0A8T0HZJ4</accession>
<dbReference type="Pfam" id="PF00646">
    <property type="entry name" value="F-box"/>
    <property type="match status" value="1"/>
</dbReference>